<keyword evidence="2" id="KW-1185">Reference proteome</keyword>
<accession>A0A540MR24</accession>
<dbReference type="AlphaFoldDB" id="A0A540MR24"/>
<name>A0A540MR24_MALBA</name>
<protein>
    <submittedName>
        <fullName evidence="1">Uncharacterized protein</fullName>
    </submittedName>
</protein>
<reference evidence="1 2" key="1">
    <citation type="journal article" date="2019" name="G3 (Bethesda)">
        <title>Sequencing of a Wild Apple (Malus baccata) Genome Unravels the Differences Between Cultivated and Wild Apple Species Regarding Disease Resistance and Cold Tolerance.</title>
        <authorList>
            <person name="Chen X."/>
        </authorList>
    </citation>
    <scope>NUCLEOTIDE SEQUENCE [LARGE SCALE GENOMIC DNA]</scope>
    <source>
        <strain evidence="2">cv. Shandingzi</strain>
        <tissue evidence="1">Leaves</tissue>
    </source>
</reference>
<organism evidence="1 2">
    <name type="scientific">Malus baccata</name>
    <name type="common">Siberian crab apple</name>
    <name type="synonym">Pyrus baccata</name>
    <dbReference type="NCBI Taxonomy" id="106549"/>
    <lineage>
        <taxon>Eukaryota</taxon>
        <taxon>Viridiplantae</taxon>
        <taxon>Streptophyta</taxon>
        <taxon>Embryophyta</taxon>
        <taxon>Tracheophyta</taxon>
        <taxon>Spermatophyta</taxon>
        <taxon>Magnoliopsida</taxon>
        <taxon>eudicotyledons</taxon>
        <taxon>Gunneridae</taxon>
        <taxon>Pentapetalae</taxon>
        <taxon>rosids</taxon>
        <taxon>fabids</taxon>
        <taxon>Rosales</taxon>
        <taxon>Rosaceae</taxon>
        <taxon>Amygdaloideae</taxon>
        <taxon>Maleae</taxon>
        <taxon>Malus</taxon>
    </lineage>
</organism>
<dbReference type="Proteomes" id="UP000315295">
    <property type="component" value="Unassembled WGS sequence"/>
</dbReference>
<evidence type="ECO:0000313" key="1">
    <source>
        <dbReference type="EMBL" id="TQE00810.1"/>
    </source>
</evidence>
<sequence length="76" mass="9157">MTKYDEFLQSIGVAMPNNCPTIEWHSWKYVPDDMKKSCNYTFDNTNEELMKLMEKALKRDCKQWHYDMEWNGGLVE</sequence>
<comment type="caution">
    <text evidence="1">The sequence shown here is derived from an EMBL/GenBank/DDBJ whole genome shotgun (WGS) entry which is preliminary data.</text>
</comment>
<proteinExistence type="predicted"/>
<gene>
    <name evidence="1" type="ORF">C1H46_013605</name>
</gene>
<evidence type="ECO:0000313" key="2">
    <source>
        <dbReference type="Proteomes" id="UP000315295"/>
    </source>
</evidence>
<dbReference type="EMBL" id="VIEB01000206">
    <property type="protein sequence ID" value="TQE00810.1"/>
    <property type="molecule type" value="Genomic_DNA"/>
</dbReference>